<proteinExistence type="predicted"/>
<evidence type="ECO:0000313" key="2">
    <source>
        <dbReference type="Proteomes" id="UP001055013"/>
    </source>
</evidence>
<gene>
    <name evidence="1" type="ORF">CBA19CS22_38260</name>
</gene>
<name>A0ACB5R5Q6_9BURK</name>
<reference evidence="1" key="1">
    <citation type="submission" date="2021-09" db="EMBL/GenBank/DDBJ databases">
        <title>Isolation and characterization of 3-chlorobenzoate degrading bacteria from soils in Shizuoka.</title>
        <authorList>
            <person name="Ifat A."/>
            <person name="Ogawa N."/>
            <person name="Kimbara K."/>
            <person name="Moriuchi R."/>
            <person name="Dohra H."/>
            <person name="Shintani M."/>
        </authorList>
    </citation>
    <scope>NUCLEOTIDE SEQUENCE</scope>
    <source>
        <strain evidence="1">19CS2-2</strain>
    </source>
</reference>
<comment type="caution">
    <text evidence="1">The sequence shown here is derived from an EMBL/GenBank/DDBJ whole genome shotgun (WGS) entry which is preliminary data.</text>
</comment>
<protein>
    <submittedName>
        <fullName evidence="1">MdtP family multidrug efflux transporter outer membrane subunit</fullName>
    </submittedName>
</protein>
<accession>A0ACB5R5Q6</accession>
<keyword evidence="2" id="KW-1185">Reference proteome</keyword>
<dbReference type="EMBL" id="BPUR01000042">
    <property type="protein sequence ID" value="GJH22516.1"/>
    <property type="molecule type" value="Genomic_DNA"/>
</dbReference>
<evidence type="ECO:0000313" key="1">
    <source>
        <dbReference type="EMBL" id="GJH22516.1"/>
    </source>
</evidence>
<sequence length="490" mass="53175">MNASPVWRRCGLLAVWMSSLLTGCALIHHDGAPHAPIAPEQNEVANDIHLPPGGWPAARWWTRYGDAQLDAFIEQALAAAPTMVIARTRVAQAKSDVELVRTGSSLQVVALALLNQQHVSAHGFLGPFAQDVPAEGLTGPWYTEGIVGLGASLNIDIWGKQRAQIAASVGVSNARLAEMSAVELEISTDVAQLYYGIQTTYQLIELLNESRAVAAFAVQAHEARAARGLESRTELEAAHAQELAIERQIVTAQNQVRQLRESLRALAGATPDGLHDIEPVALPPAQAALPATLSYELLARRPDLQSMRWYVQSSFDRIDAAKAAFYPSFDIKAFFGFDALHLRDLFMHSSQQINLIPGLYLPIFDGGRLNANLSGAREGSNLLIEQYNQAVLNAVRDVAQTGSRLQALDSEAALQQRRIASVAFVRDSVEAHYRRGLTSQLAAFEARQPVIAEQVALLTLSGQMLSQEIALTKALGGGYRADPPVELKPR</sequence>
<organism evidence="1 2">
    <name type="scientific">Caballeronia novacaledonica</name>
    <dbReference type="NCBI Taxonomy" id="1544861"/>
    <lineage>
        <taxon>Bacteria</taxon>
        <taxon>Pseudomonadati</taxon>
        <taxon>Pseudomonadota</taxon>
        <taxon>Betaproteobacteria</taxon>
        <taxon>Burkholderiales</taxon>
        <taxon>Burkholderiaceae</taxon>
        <taxon>Caballeronia</taxon>
    </lineage>
</organism>
<dbReference type="Proteomes" id="UP001055013">
    <property type="component" value="Unassembled WGS sequence"/>
</dbReference>